<name>A0A7G9WCT7_ALKCA</name>
<dbReference type="InterPro" id="IPR050535">
    <property type="entry name" value="DNA_Repair-Maintenance_Comp"/>
</dbReference>
<dbReference type="RefSeq" id="WP_213166892.1">
    <property type="nucleotide sequence ID" value="NZ_CP058559.1"/>
</dbReference>
<dbReference type="KEGG" id="acae:HYG86_17830"/>
<dbReference type="PANTHER" id="PTHR30337:SF0">
    <property type="entry name" value="NUCLEASE SBCCD SUBUNIT D"/>
    <property type="match status" value="1"/>
</dbReference>
<dbReference type="InterPro" id="IPR004843">
    <property type="entry name" value="Calcineurin-like_PHP"/>
</dbReference>
<reference evidence="2 3" key="1">
    <citation type="submission" date="2020-07" db="EMBL/GenBank/DDBJ databases">
        <title>Alkalicella. sp. LB2 genome.</title>
        <authorList>
            <person name="Postec A."/>
            <person name="Quemeneur M."/>
        </authorList>
    </citation>
    <scope>NUCLEOTIDE SEQUENCE [LARGE SCALE GENOMIC DNA]</scope>
    <source>
        <strain evidence="2 3">LB2</strain>
    </source>
</reference>
<organism evidence="2 3">
    <name type="scientific">Alkalicella caledoniensis</name>
    <dbReference type="NCBI Taxonomy" id="2731377"/>
    <lineage>
        <taxon>Bacteria</taxon>
        <taxon>Bacillati</taxon>
        <taxon>Bacillota</taxon>
        <taxon>Clostridia</taxon>
        <taxon>Eubacteriales</taxon>
        <taxon>Proteinivoracaceae</taxon>
        <taxon>Alkalicella</taxon>
    </lineage>
</organism>
<dbReference type="AlphaFoldDB" id="A0A7G9WCT7"/>
<protein>
    <submittedName>
        <fullName evidence="2">Metallophosphoesterase</fullName>
    </submittedName>
</protein>
<evidence type="ECO:0000259" key="1">
    <source>
        <dbReference type="Pfam" id="PF00149"/>
    </source>
</evidence>
<feature type="domain" description="Calcineurin-like phosphoesterase" evidence="1">
    <location>
        <begin position="1"/>
        <end position="191"/>
    </location>
</feature>
<gene>
    <name evidence="2" type="ORF">HYG86_17830</name>
</gene>
<dbReference type="GO" id="GO:0016787">
    <property type="term" value="F:hydrolase activity"/>
    <property type="evidence" value="ECO:0007669"/>
    <property type="project" value="InterPro"/>
</dbReference>
<dbReference type="Pfam" id="PF00149">
    <property type="entry name" value="Metallophos"/>
    <property type="match status" value="1"/>
</dbReference>
<evidence type="ECO:0000313" key="2">
    <source>
        <dbReference type="EMBL" id="QNO16499.1"/>
    </source>
</evidence>
<dbReference type="SUPFAM" id="SSF56300">
    <property type="entry name" value="Metallo-dependent phosphatases"/>
    <property type="match status" value="1"/>
</dbReference>
<accession>A0A7G9WCT7</accession>
<keyword evidence="3" id="KW-1185">Reference proteome</keyword>
<evidence type="ECO:0000313" key="3">
    <source>
        <dbReference type="Proteomes" id="UP000516160"/>
    </source>
</evidence>
<dbReference type="Gene3D" id="3.60.21.10">
    <property type="match status" value="1"/>
</dbReference>
<dbReference type="PANTHER" id="PTHR30337">
    <property type="entry name" value="COMPONENT OF ATP-DEPENDENT DSDNA EXONUCLEASE"/>
    <property type="match status" value="1"/>
</dbReference>
<proteinExistence type="predicted"/>
<sequence length="325" mass="36741">MKIVFITDTHFRGTTPKNRKDDFLLTLKAKLTEVVNYCNNNSVDLLLHGGDFFDRPDVSPSVFKDFAKILFNCNCPIYGVHGNHDIYAQNPSTLPRTMLGILDGLEIVNLLDKEPIVIDSDIKLQLTGCGYSYDIEQKENYIVSNTTNSDYCIHIVHGMLLPRKSLPTEKLTTIDQIRSTEADITLTGHYHGGFGIYELDNKYFINPGALVRIDNSLTEIKRQPKILEINLDKRSKPTIKEIPLKSVQKGEHILDRSEIEARMEKESKLIDFLDGILDISNNKLMVIEEIVSSIAENTGVDEVVKRKALEVIANIQSDFSEQDIS</sequence>
<dbReference type="Proteomes" id="UP000516160">
    <property type="component" value="Chromosome"/>
</dbReference>
<dbReference type="InterPro" id="IPR029052">
    <property type="entry name" value="Metallo-depent_PP-like"/>
</dbReference>
<dbReference type="EMBL" id="CP058559">
    <property type="protein sequence ID" value="QNO16499.1"/>
    <property type="molecule type" value="Genomic_DNA"/>
</dbReference>